<accession>A0A2I0JHD7</accession>
<dbReference type="AlphaFoldDB" id="A0A2I0JHD7"/>
<protein>
    <submittedName>
        <fullName evidence="2">Uncharacterized protein</fullName>
    </submittedName>
</protein>
<feature type="region of interest" description="Disordered" evidence="1">
    <location>
        <begin position="139"/>
        <end position="163"/>
    </location>
</feature>
<evidence type="ECO:0000313" key="3">
    <source>
        <dbReference type="Proteomes" id="UP000233551"/>
    </source>
</evidence>
<reference evidence="2 3" key="1">
    <citation type="submission" date="2017-11" db="EMBL/GenBank/DDBJ databases">
        <title>De-novo sequencing of pomegranate (Punica granatum L.) genome.</title>
        <authorList>
            <person name="Akparov Z."/>
            <person name="Amiraslanov A."/>
            <person name="Hajiyeva S."/>
            <person name="Abbasov M."/>
            <person name="Kaur K."/>
            <person name="Hamwieh A."/>
            <person name="Solovyev V."/>
            <person name="Salamov A."/>
            <person name="Braich B."/>
            <person name="Kosarev P."/>
            <person name="Mahmoud A."/>
            <person name="Hajiyev E."/>
            <person name="Babayeva S."/>
            <person name="Izzatullayeva V."/>
            <person name="Mammadov A."/>
            <person name="Mammadov A."/>
            <person name="Sharifova S."/>
            <person name="Ojaghi J."/>
            <person name="Eynullazada K."/>
            <person name="Bayramov B."/>
            <person name="Abdulazimova A."/>
            <person name="Shahmuradov I."/>
        </authorList>
    </citation>
    <scope>NUCLEOTIDE SEQUENCE [LARGE SCALE GENOMIC DNA]</scope>
    <source>
        <strain evidence="3">cv. AG2017</strain>
        <tissue evidence="2">Leaf</tissue>
    </source>
</reference>
<proteinExistence type="predicted"/>
<sequence>MPRSPLLTWSMADALCDRRSRPYLVAHMEVVGLCSGEGSIWPEVSLDLNGDAHVDVEQFAQSSPSSASWGGARDLTGLVGVVRARRGTDIGCVEDVCMGKVDVCSHDTEGRVLLGVFGCAKRRVFSRAMARSVARGERESLALPENVGRPSGHGSPCRGGRVMNADGLPAKEVSIRL</sequence>
<dbReference type="EMBL" id="PGOL01001682">
    <property type="protein sequence ID" value="PKI55664.1"/>
    <property type="molecule type" value="Genomic_DNA"/>
</dbReference>
<evidence type="ECO:0000313" key="2">
    <source>
        <dbReference type="EMBL" id="PKI55664.1"/>
    </source>
</evidence>
<comment type="caution">
    <text evidence="2">The sequence shown here is derived from an EMBL/GenBank/DDBJ whole genome shotgun (WGS) entry which is preliminary data.</text>
</comment>
<organism evidence="2 3">
    <name type="scientific">Punica granatum</name>
    <name type="common">Pomegranate</name>
    <dbReference type="NCBI Taxonomy" id="22663"/>
    <lineage>
        <taxon>Eukaryota</taxon>
        <taxon>Viridiplantae</taxon>
        <taxon>Streptophyta</taxon>
        <taxon>Embryophyta</taxon>
        <taxon>Tracheophyta</taxon>
        <taxon>Spermatophyta</taxon>
        <taxon>Magnoliopsida</taxon>
        <taxon>eudicotyledons</taxon>
        <taxon>Gunneridae</taxon>
        <taxon>Pentapetalae</taxon>
        <taxon>rosids</taxon>
        <taxon>malvids</taxon>
        <taxon>Myrtales</taxon>
        <taxon>Lythraceae</taxon>
        <taxon>Punica</taxon>
    </lineage>
</organism>
<dbReference type="Proteomes" id="UP000233551">
    <property type="component" value="Unassembled WGS sequence"/>
</dbReference>
<gene>
    <name evidence="2" type="ORF">CRG98_023975</name>
</gene>
<evidence type="ECO:0000256" key="1">
    <source>
        <dbReference type="SAM" id="MobiDB-lite"/>
    </source>
</evidence>
<name>A0A2I0JHD7_PUNGR</name>
<keyword evidence="3" id="KW-1185">Reference proteome</keyword>